<evidence type="ECO:0000256" key="10">
    <source>
        <dbReference type="ARBA" id="ARBA00023136"/>
    </source>
</evidence>
<evidence type="ECO:0000256" key="8">
    <source>
        <dbReference type="ARBA" id="ARBA00023010"/>
    </source>
</evidence>
<evidence type="ECO:0000256" key="7">
    <source>
        <dbReference type="ARBA" id="ARBA00022927"/>
    </source>
</evidence>
<dbReference type="FunFam" id="1.20.120.1050:FF:000001">
    <property type="entry name" value="Nucleoporin NUP170"/>
    <property type="match status" value="1"/>
</dbReference>
<organism evidence="14 15">
    <name type="scientific">Saccharomyces uvarum</name>
    <name type="common">Yeast</name>
    <name type="synonym">Saccharomyces bayanus var. uvarum</name>
    <dbReference type="NCBI Taxonomy" id="230603"/>
    <lineage>
        <taxon>Eukaryota</taxon>
        <taxon>Fungi</taxon>
        <taxon>Dikarya</taxon>
        <taxon>Ascomycota</taxon>
        <taxon>Saccharomycotina</taxon>
        <taxon>Saccharomycetes</taxon>
        <taxon>Saccharomycetales</taxon>
        <taxon>Saccharomycetaceae</taxon>
        <taxon>Saccharomyces</taxon>
    </lineage>
</organism>
<evidence type="ECO:0000256" key="9">
    <source>
        <dbReference type="ARBA" id="ARBA00023132"/>
    </source>
</evidence>
<proteinExistence type="inferred from homology"/>
<dbReference type="GO" id="GO:0006405">
    <property type="term" value="P:RNA export from nucleus"/>
    <property type="evidence" value="ECO:0007669"/>
    <property type="project" value="TreeGrafter"/>
</dbReference>
<dbReference type="Gene3D" id="1.10.167.20">
    <property type="match status" value="1"/>
</dbReference>
<comment type="subcellular location">
    <subcellularLocation>
        <location evidence="1">Nucleus membrane</location>
        <topology evidence="1">Peripheral membrane protein</topology>
        <orientation evidence="1">Cytoplasmic side</orientation>
    </subcellularLocation>
    <subcellularLocation>
        <location evidence="3">Nucleus membrane</location>
        <topology evidence="3">Peripheral membrane protein</topology>
        <orientation evidence="3">Nucleoplasmic side</orientation>
    </subcellularLocation>
    <subcellularLocation>
        <location evidence="2">Nucleus</location>
        <location evidence="2">Nuclear pore complex</location>
    </subcellularLocation>
</comment>
<evidence type="ECO:0000256" key="5">
    <source>
        <dbReference type="ARBA" id="ARBA00022448"/>
    </source>
</evidence>
<comment type="similarity">
    <text evidence="4">Belongs to the non-repetitive/WGA-negative nucleoporin family.</text>
</comment>
<dbReference type="Gene3D" id="1.25.40.450">
    <property type="entry name" value="Nucleoporin, helical domain, N-terminal subdomain"/>
    <property type="match status" value="1"/>
</dbReference>
<keyword evidence="5" id="KW-0813">Transport</keyword>
<keyword evidence="7" id="KW-0653">Protein transport</keyword>
<evidence type="ECO:0000256" key="11">
    <source>
        <dbReference type="ARBA" id="ARBA00023242"/>
    </source>
</evidence>
<evidence type="ECO:0000256" key="6">
    <source>
        <dbReference type="ARBA" id="ARBA00022816"/>
    </source>
</evidence>
<dbReference type="GO" id="GO:0036228">
    <property type="term" value="P:protein localization to nuclear inner membrane"/>
    <property type="evidence" value="ECO:0007669"/>
    <property type="project" value="TreeGrafter"/>
</dbReference>
<dbReference type="Gene3D" id="1.25.40.440">
    <property type="entry name" value="Nucleoporin, helical domain, central subdomain"/>
    <property type="match status" value="1"/>
</dbReference>
<dbReference type="FunFam" id="1.25.40.440:FF:000001">
    <property type="entry name" value="Nuclear pore complex subunit"/>
    <property type="match status" value="1"/>
</dbReference>
<dbReference type="FunFam" id="1.10.167.20:FF:000001">
    <property type="entry name" value="Nucleoporin NUP170"/>
    <property type="match status" value="1"/>
</dbReference>
<evidence type="ECO:0000259" key="13">
    <source>
        <dbReference type="Pfam" id="PF08801"/>
    </source>
</evidence>
<keyword evidence="9" id="KW-0906">Nuclear pore complex</keyword>
<dbReference type="Proteomes" id="UP001162090">
    <property type="component" value="Chromosome 2"/>
</dbReference>
<dbReference type="Pfam" id="PF03177">
    <property type="entry name" value="Nucleoporin_C"/>
    <property type="match status" value="1"/>
</dbReference>
<feature type="domain" description="Nucleoporin Nup133/Nup155-like N-terminal" evidence="13">
    <location>
        <begin position="150"/>
        <end position="655"/>
    </location>
</feature>
<keyword evidence="8" id="KW-0811">Translocation</keyword>
<dbReference type="Gene3D" id="1.20.58.1780">
    <property type="match status" value="1"/>
</dbReference>
<dbReference type="InterPro" id="IPR007187">
    <property type="entry name" value="Nucleoporin_Nup133/Nup155_C"/>
</dbReference>
<protein>
    <submittedName>
        <fullName evidence="14">Uncharacterized protein</fullName>
    </submittedName>
</protein>
<name>A0AA35JAP9_SACUV</name>
<gene>
    <name evidence="14" type="primary">SUVC02G0340</name>
    <name evidence="14" type="ORF">SUVC_02G0340</name>
</gene>
<dbReference type="GO" id="GO:0006606">
    <property type="term" value="P:protein import into nucleus"/>
    <property type="evidence" value="ECO:0007669"/>
    <property type="project" value="TreeGrafter"/>
</dbReference>
<dbReference type="GO" id="GO:0031965">
    <property type="term" value="C:nuclear membrane"/>
    <property type="evidence" value="ECO:0007669"/>
    <property type="project" value="UniProtKB-SubCell"/>
</dbReference>
<keyword evidence="11" id="KW-0539">Nucleus</keyword>
<dbReference type="GO" id="GO:0051292">
    <property type="term" value="P:nuclear pore complex assembly"/>
    <property type="evidence" value="ECO:0007669"/>
    <property type="project" value="UniProtKB-ARBA"/>
</dbReference>
<evidence type="ECO:0000256" key="4">
    <source>
        <dbReference type="ARBA" id="ARBA00007373"/>
    </source>
</evidence>
<dbReference type="EMBL" id="OX365913">
    <property type="protein sequence ID" value="CAI4054634.1"/>
    <property type="molecule type" value="Genomic_DNA"/>
</dbReference>
<evidence type="ECO:0000313" key="15">
    <source>
        <dbReference type="Proteomes" id="UP001162090"/>
    </source>
</evidence>
<evidence type="ECO:0000313" key="14">
    <source>
        <dbReference type="EMBL" id="CAI4054634.1"/>
    </source>
</evidence>
<dbReference type="FunFam" id="1.20.58.1780:FF:000005">
    <property type="entry name" value="Nuclear pore complex subunit"/>
    <property type="match status" value="1"/>
</dbReference>
<sequence length="1512" mass="170583">MFQNSFHYNGSTVAGETFSDSRSYPLTNQQEASTAGLNGLASATTKQQQPQRQQQPMHLLSSYPIAGSNPLMRAGAIAATSGSINPSMSNTNEHIRVSGLGTSKPLELAGKYIDHLQHKDTSTPVLDERSYYNSGVDYNFSKEKNGLGAFTPFERQDIFNIPDEILQGVSTSETRTDMGIFPELNRCWITIDNKLILWNIDNDNEYQVIDDMKHTIRKVALVRPKPNTFVPTVKQLLLICTTMDIYMFAISLDKTTNDLSVFNTHLSVPVQGIDIIDIVSHERSGRIFFAGQGSGQNIWELQYSGSDDWFNSKCSKVCLTQSTLSSLLPTNLLSQIPGVDFLHSFFEDNSNSSGGFTQETITQLTIDQQRGIIYSLSSKSTIKAYVITEKSLEGPMSIEPAYISRIIGTTTARAAPILGPKYLKIVKISSVTPEESNNLFLVALTVGGVRLYFNGSMGRFNIEALRLESIKFPPSSVTPEVIQQELLHQQQEQAKRSFPFFSNLMSSEPVLLKFQKKSSVLLETTKASTIISPGIFFSAVIKSSQPLQQTNKKDNFSISGVPTITTTSTAARQPPATLQHKLFVSVPDYGILKTHGKYVENASFLETTGPVQQIIPLSGLFNATTKPQGFANEFATQYTSENLRVAVLTNTSVEIYKYRTPDEIFEDLIDNPLPFVLNYGAAEACSTALFVTCKSNKSEKLRSNALTFLTMGIPGVVDIKPVYNRYSVSTVSSLLSKPSLSTTTTSLQQSLTSFNKPSTTNKEDFDLDDVILSPRFYGIALLITRLFRDIWGSHVFATFTESRTDLQTYNNPSLLLATPTNGSDNTLKTNDALQKKNLISKVSISKECIEYYLSSVNILNEFFITYGDSISQISAPYLLSNNSNGRVVDKTEEVANQAESIAINALIKLVQSIKEGLSFLNVLYEESEVEGFDNQFLGFKDIISFVNLDVQKDLIKLDFKDLFTPNERTKSLIREILLSIINRNITKGASIEYTATALQERCGSFCSANDILGFRAIEHLRRAKEIGLRNYDSLNYHLKNATNLLEQIVDDLSIEKLKEAVSMMLSVNYYPKSIEFLLNIANSMDKGNLACQYVANGFLESDERKQYYDKRILVYDLVFETLIKVDELAEKRTSSKTQNQVSVSNDDEVRLRQKSYDIALKYNDKLFHYHMYDWFVSQDRENRLLEIETPFILPYLMERAGGSLKISNVLWVYYSRRSKFFESAEILYHLATSNFNIALFERIEFLSRANGFCNSVSPLSQKQRIVQLASRIQDACEVAGIQGDILSLVYTDARIDPTIKDELIKTLDGKILSTSELFNDFAVPLSYHEIALFIFKIADFRDHEMIMAKWDELFQSLRMELNATGKKEDSMNFINLLSNVLIKIGKNVQDSEFIFPIFELFPIVSNFFYETLPKEHIVPGSITTIFITAGVSFNKMYYILKELIETSDSDNTVFNKEMTWLIHEWYKSDRKFRDIISYDDIISLKEYNIENDPIEKYVKNTGNNLGICFYKE</sequence>
<dbReference type="Pfam" id="PF08801">
    <property type="entry name" value="Nucleoporin_N"/>
    <property type="match status" value="1"/>
</dbReference>
<dbReference type="PANTHER" id="PTHR10350">
    <property type="entry name" value="NUCLEAR PORE COMPLEX PROTEIN NUP155"/>
    <property type="match status" value="1"/>
</dbReference>
<dbReference type="GO" id="GO:0000972">
    <property type="term" value="P:transcription-dependent tethering of RNA polymerase II gene DNA at nuclear periphery"/>
    <property type="evidence" value="ECO:0007669"/>
    <property type="project" value="TreeGrafter"/>
</dbReference>
<dbReference type="GO" id="GO:0017056">
    <property type="term" value="F:structural constituent of nuclear pore"/>
    <property type="evidence" value="ECO:0007669"/>
    <property type="project" value="InterPro"/>
</dbReference>
<dbReference type="GO" id="GO:0051028">
    <property type="term" value="P:mRNA transport"/>
    <property type="evidence" value="ECO:0007669"/>
    <property type="project" value="UniProtKB-KW"/>
</dbReference>
<dbReference type="Gene3D" id="1.20.120.1050">
    <property type="match status" value="1"/>
</dbReference>
<keyword evidence="10" id="KW-0472">Membrane</keyword>
<dbReference type="InterPro" id="IPR042537">
    <property type="entry name" value="Nucleoporin_Nup155_C_2"/>
</dbReference>
<dbReference type="InterPro" id="IPR004870">
    <property type="entry name" value="Nucleoporin_Nup155"/>
</dbReference>
<dbReference type="InterPro" id="IPR014908">
    <property type="entry name" value="Nucleoporin_Nup133/Nup155_N"/>
</dbReference>
<dbReference type="PANTHER" id="PTHR10350:SF6">
    <property type="entry name" value="NUCLEAR PORE COMPLEX PROTEIN NUP155"/>
    <property type="match status" value="1"/>
</dbReference>
<evidence type="ECO:0000256" key="2">
    <source>
        <dbReference type="ARBA" id="ARBA00004567"/>
    </source>
</evidence>
<accession>A0AA35JAP9</accession>
<evidence type="ECO:0000256" key="1">
    <source>
        <dbReference type="ARBA" id="ARBA00004335"/>
    </source>
</evidence>
<dbReference type="FunFam" id="1.25.40.450:FF:000002">
    <property type="entry name" value="Putative non-repetitive nucleoporin"/>
    <property type="match status" value="1"/>
</dbReference>
<reference evidence="14" key="1">
    <citation type="submission" date="2022-10" db="EMBL/GenBank/DDBJ databases">
        <authorList>
            <person name="Byrne P K."/>
        </authorList>
    </citation>
    <scope>NUCLEOTIDE SEQUENCE</scope>
    <source>
        <strain evidence="14">CBS7001</strain>
    </source>
</reference>
<evidence type="ECO:0000256" key="3">
    <source>
        <dbReference type="ARBA" id="ARBA00004620"/>
    </source>
</evidence>
<dbReference type="GO" id="GO:0044611">
    <property type="term" value="C:nuclear pore inner ring"/>
    <property type="evidence" value="ECO:0007669"/>
    <property type="project" value="TreeGrafter"/>
</dbReference>
<evidence type="ECO:0000259" key="12">
    <source>
        <dbReference type="Pfam" id="PF03177"/>
    </source>
</evidence>
<dbReference type="InterPro" id="IPR042533">
    <property type="entry name" value="Nucleoporin_Nup155_C_1"/>
</dbReference>
<keyword evidence="6" id="KW-0509">mRNA transport</keyword>
<feature type="domain" description="Nucleoporin Nup133/Nup155-like C-terminal" evidence="12">
    <location>
        <begin position="773"/>
        <end position="1500"/>
    </location>
</feature>